<dbReference type="eggNOG" id="COG0399">
    <property type="taxonomic scope" value="Bacteria"/>
</dbReference>
<feature type="active site" description="Proton acceptor" evidence="3">
    <location>
        <position position="187"/>
    </location>
</feature>
<dbReference type="GO" id="GO:0030170">
    <property type="term" value="F:pyridoxal phosphate binding"/>
    <property type="evidence" value="ECO:0007669"/>
    <property type="project" value="UniProtKB-ARBA"/>
</dbReference>
<dbReference type="Proteomes" id="UP000000440">
    <property type="component" value="Chromosome"/>
</dbReference>
<dbReference type="PIRSF" id="PIRSF000390">
    <property type="entry name" value="PLP_StrS"/>
    <property type="match status" value="1"/>
</dbReference>
<dbReference type="InterPro" id="IPR015424">
    <property type="entry name" value="PyrdxlP-dep_Trfase"/>
</dbReference>
<dbReference type="CDD" id="cd00616">
    <property type="entry name" value="AHBA_syn"/>
    <property type="match status" value="1"/>
</dbReference>
<dbReference type="KEGG" id="tel:tlr1344"/>
<comment type="similarity">
    <text evidence="2 5">Belongs to the DegT/DnrJ/EryC1 family.</text>
</comment>
<organism evidence="6 7">
    <name type="scientific">Thermosynechococcus vestitus (strain NIES-2133 / IAM M-273 / BP-1)</name>
    <dbReference type="NCBI Taxonomy" id="197221"/>
    <lineage>
        <taxon>Bacteria</taxon>
        <taxon>Bacillati</taxon>
        <taxon>Cyanobacteriota</taxon>
        <taxon>Cyanophyceae</taxon>
        <taxon>Acaryochloridales</taxon>
        <taxon>Thermosynechococcaceae</taxon>
        <taxon>Thermosynechococcus</taxon>
    </lineage>
</organism>
<dbReference type="RefSeq" id="WP_011057184.1">
    <property type="nucleotide sequence ID" value="NC_004113.1"/>
</dbReference>
<evidence type="ECO:0000256" key="3">
    <source>
        <dbReference type="PIRSR" id="PIRSR000390-1"/>
    </source>
</evidence>
<evidence type="ECO:0000256" key="1">
    <source>
        <dbReference type="ARBA" id="ARBA00022898"/>
    </source>
</evidence>
<protein>
    <submittedName>
        <fullName evidence="6">Tlr1344 protein</fullName>
    </submittedName>
</protein>
<evidence type="ECO:0000313" key="6">
    <source>
        <dbReference type="EMBL" id="BAC08896.1"/>
    </source>
</evidence>
<dbReference type="PANTHER" id="PTHR30244:SF36">
    <property type="entry name" value="3-OXO-GLUCOSE-6-PHOSPHATE:GLUTAMATE AMINOTRANSFERASE"/>
    <property type="match status" value="1"/>
</dbReference>
<sequence>MSVVPFLDLRAAYLELKAEIDAAVARVLDSGWYILGQELEAFEAEYAAYCGAQHCVGVANGLDALHLALLAMEVGPGDEVIVPSNTYIATWLAVSQCGAVPVPVEPDLATYNIDPQRIEAAITPRTKVILPVHLYGQPVDLDPILAIAQRHGLRVLEDAAQAHGARYKGQRIGAHGDAVAWSFYPGKNLGAMGDAGAVTTNDPELADRIRVLRNYGSRVKYVNELQGWNSRLDPLQAAILRVKLTHLDEWNERRRKLAALYLRELSNSGLGLPHVPDWAEPVWHLFVVRHPRRDDFQQRLAQAGIQTLIHYPIPPHGQAAYAGLGIAPGTLPIAERLAAEVLSLPIGPHLSDSDALTIVGAVKKC</sequence>
<evidence type="ECO:0000256" key="5">
    <source>
        <dbReference type="RuleBase" id="RU004508"/>
    </source>
</evidence>
<dbReference type="EMBL" id="BA000039">
    <property type="protein sequence ID" value="BAC08896.1"/>
    <property type="molecule type" value="Genomic_DNA"/>
</dbReference>
<proteinExistence type="inferred from homology"/>
<dbReference type="GO" id="GO:0008483">
    <property type="term" value="F:transaminase activity"/>
    <property type="evidence" value="ECO:0007669"/>
    <property type="project" value="TreeGrafter"/>
</dbReference>
<dbReference type="SUPFAM" id="SSF53383">
    <property type="entry name" value="PLP-dependent transferases"/>
    <property type="match status" value="1"/>
</dbReference>
<evidence type="ECO:0000313" key="7">
    <source>
        <dbReference type="Proteomes" id="UP000000440"/>
    </source>
</evidence>
<evidence type="ECO:0000256" key="4">
    <source>
        <dbReference type="PIRSR" id="PIRSR000390-2"/>
    </source>
</evidence>
<dbReference type="FunFam" id="3.40.640.10:FF:000089">
    <property type="entry name" value="Aminotransferase, DegT/DnrJ/EryC1/StrS family"/>
    <property type="match status" value="1"/>
</dbReference>
<evidence type="ECO:0000256" key="2">
    <source>
        <dbReference type="ARBA" id="ARBA00037999"/>
    </source>
</evidence>
<dbReference type="Gene3D" id="3.90.1150.10">
    <property type="entry name" value="Aspartate Aminotransferase, domain 1"/>
    <property type="match status" value="1"/>
</dbReference>
<dbReference type="Pfam" id="PF01041">
    <property type="entry name" value="DegT_DnrJ_EryC1"/>
    <property type="match status" value="1"/>
</dbReference>
<gene>
    <name evidence="6" type="ordered locus">tlr1344</name>
</gene>
<dbReference type="PANTHER" id="PTHR30244">
    <property type="entry name" value="TRANSAMINASE"/>
    <property type="match status" value="1"/>
</dbReference>
<accession>Q8DJ84</accession>
<dbReference type="EnsemblBacteria" id="BAC08896">
    <property type="protein sequence ID" value="BAC08896"/>
    <property type="gene ID" value="BAC08896"/>
</dbReference>
<dbReference type="InterPro" id="IPR000653">
    <property type="entry name" value="DegT/StrS_aminotransferase"/>
</dbReference>
<dbReference type="InterPro" id="IPR015422">
    <property type="entry name" value="PyrdxlP-dep_Trfase_small"/>
</dbReference>
<feature type="modified residue" description="N6-(pyridoxal phosphate)lysine" evidence="4">
    <location>
        <position position="187"/>
    </location>
</feature>
<dbReference type="AlphaFoldDB" id="Q8DJ84"/>
<keyword evidence="1 4" id="KW-0663">Pyridoxal phosphate</keyword>
<reference evidence="6 7" key="1">
    <citation type="journal article" date="2002" name="DNA Res.">
        <title>Complete genome structure of the thermophilic cyanobacterium Thermosynechococcus elongatus BP-1.</title>
        <authorList>
            <person name="Nakamura Y."/>
            <person name="Kaneko T."/>
            <person name="Sato S."/>
            <person name="Ikeuchi M."/>
            <person name="Katoh H."/>
            <person name="Sasamoto S."/>
            <person name="Watanabe A."/>
            <person name="Iriguchi M."/>
            <person name="Kawashima K."/>
            <person name="Kimura T."/>
            <person name="Kishida Y."/>
            <person name="Kiyokawa C."/>
            <person name="Kohara M."/>
            <person name="Matsumoto M."/>
            <person name="Matsuno A."/>
            <person name="Nakazaki N."/>
            <person name="Shimpo S."/>
            <person name="Sugimoto M."/>
            <person name="Takeuchi C."/>
            <person name="Yamada M."/>
            <person name="Tabata S."/>
        </authorList>
    </citation>
    <scope>NUCLEOTIDE SEQUENCE [LARGE SCALE GENOMIC DNA]</scope>
    <source>
        <strain evidence="7">IAM M-273 / NIES-2133 / BP-1</strain>
    </source>
</reference>
<dbReference type="PATRIC" id="fig|197221.4.peg.1413"/>
<dbReference type="STRING" id="197221.gene:10747942"/>
<dbReference type="GO" id="GO:0000271">
    <property type="term" value="P:polysaccharide biosynthetic process"/>
    <property type="evidence" value="ECO:0007669"/>
    <property type="project" value="TreeGrafter"/>
</dbReference>
<keyword evidence="7" id="KW-1185">Reference proteome</keyword>
<dbReference type="Gene3D" id="3.40.640.10">
    <property type="entry name" value="Type I PLP-dependent aspartate aminotransferase-like (Major domain)"/>
    <property type="match status" value="1"/>
</dbReference>
<name>Q8DJ84_THEVB</name>
<dbReference type="InterPro" id="IPR015421">
    <property type="entry name" value="PyrdxlP-dep_Trfase_major"/>
</dbReference>